<organism evidence="1 2">
    <name type="scientific">Artomyces pyxidatus</name>
    <dbReference type="NCBI Taxonomy" id="48021"/>
    <lineage>
        <taxon>Eukaryota</taxon>
        <taxon>Fungi</taxon>
        <taxon>Dikarya</taxon>
        <taxon>Basidiomycota</taxon>
        <taxon>Agaricomycotina</taxon>
        <taxon>Agaricomycetes</taxon>
        <taxon>Russulales</taxon>
        <taxon>Auriscalpiaceae</taxon>
        <taxon>Artomyces</taxon>
    </lineage>
</organism>
<accession>A0ACB8SRJ1</accession>
<name>A0ACB8SRJ1_9AGAM</name>
<sequence length="241" mass="26860">MKDLACVRHGNSPLELAKCRHASRVLSRRQSCLVILINLFSSMYRQVCMTDSSNLFDGDSVVILAGVCRPGYMHGQTPSTSDLAQALPPRTLSPNKPIYWELGPGDCLLLISISPTPLKLPGEYESNSLFSLCDRFDRSCFAQSLLCTTMCSKITARSLWRTLAVSKHQQCVARGWPRTAFKSSPITTLYVTRVDAFCCIYVSCHQLRAPYLPLLTCPFPHLITSFLSNQLIGTPHVLHNH</sequence>
<comment type="caution">
    <text evidence="1">The sequence shown here is derived from an EMBL/GenBank/DDBJ whole genome shotgun (WGS) entry which is preliminary data.</text>
</comment>
<dbReference type="EMBL" id="MU277229">
    <property type="protein sequence ID" value="KAI0059060.1"/>
    <property type="molecule type" value="Genomic_DNA"/>
</dbReference>
<reference evidence="1" key="1">
    <citation type="submission" date="2021-03" db="EMBL/GenBank/DDBJ databases">
        <authorList>
            <consortium name="DOE Joint Genome Institute"/>
            <person name="Ahrendt S."/>
            <person name="Looney B.P."/>
            <person name="Miyauchi S."/>
            <person name="Morin E."/>
            <person name="Drula E."/>
            <person name="Courty P.E."/>
            <person name="Chicoki N."/>
            <person name="Fauchery L."/>
            <person name="Kohler A."/>
            <person name="Kuo A."/>
            <person name="Labutti K."/>
            <person name="Pangilinan J."/>
            <person name="Lipzen A."/>
            <person name="Riley R."/>
            <person name="Andreopoulos W."/>
            <person name="He G."/>
            <person name="Johnson J."/>
            <person name="Barry K.W."/>
            <person name="Grigoriev I.V."/>
            <person name="Nagy L."/>
            <person name="Hibbett D."/>
            <person name="Henrissat B."/>
            <person name="Matheny P.B."/>
            <person name="Labbe J."/>
            <person name="Martin F."/>
        </authorList>
    </citation>
    <scope>NUCLEOTIDE SEQUENCE</scope>
    <source>
        <strain evidence="1">HHB10654</strain>
    </source>
</reference>
<evidence type="ECO:0000313" key="1">
    <source>
        <dbReference type="EMBL" id="KAI0059060.1"/>
    </source>
</evidence>
<keyword evidence="2" id="KW-1185">Reference proteome</keyword>
<dbReference type="Proteomes" id="UP000814140">
    <property type="component" value="Unassembled WGS sequence"/>
</dbReference>
<reference evidence="1" key="2">
    <citation type="journal article" date="2022" name="New Phytol.">
        <title>Evolutionary transition to the ectomycorrhizal habit in the genomes of a hyperdiverse lineage of mushroom-forming fungi.</title>
        <authorList>
            <person name="Looney B."/>
            <person name="Miyauchi S."/>
            <person name="Morin E."/>
            <person name="Drula E."/>
            <person name="Courty P.E."/>
            <person name="Kohler A."/>
            <person name="Kuo A."/>
            <person name="LaButti K."/>
            <person name="Pangilinan J."/>
            <person name="Lipzen A."/>
            <person name="Riley R."/>
            <person name="Andreopoulos W."/>
            <person name="He G."/>
            <person name="Johnson J."/>
            <person name="Nolan M."/>
            <person name="Tritt A."/>
            <person name="Barry K.W."/>
            <person name="Grigoriev I.V."/>
            <person name="Nagy L.G."/>
            <person name="Hibbett D."/>
            <person name="Henrissat B."/>
            <person name="Matheny P.B."/>
            <person name="Labbe J."/>
            <person name="Martin F.M."/>
        </authorList>
    </citation>
    <scope>NUCLEOTIDE SEQUENCE</scope>
    <source>
        <strain evidence="1">HHB10654</strain>
    </source>
</reference>
<gene>
    <name evidence="1" type="ORF">BV25DRAFT_1165249</name>
</gene>
<protein>
    <submittedName>
        <fullName evidence="1">Uncharacterized protein</fullName>
    </submittedName>
</protein>
<evidence type="ECO:0000313" key="2">
    <source>
        <dbReference type="Proteomes" id="UP000814140"/>
    </source>
</evidence>
<proteinExistence type="predicted"/>